<evidence type="ECO:0000256" key="1">
    <source>
        <dbReference type="ARBA" id="ARBA00004123"/>
    </source>
</evidence>
<dbReference type="Proteomes" id="UP000015103">
    <property type="component" value="Unassembled WGS sequence"/>
</dbReference>
<dbReference type="STRING" id="13249.T1I1V5"/>
<dbReference type="PANTHER" id="PTHR16062:SF22">
    <property type="entry name" value="HISTONE-LYSINE N-METHYLTRANSFERASE ASH1L"/>
    <property type="match status" value="1"/>
</dbReference>
<dbReference type="InterPro" id="IPR029295">
    <property type="entry name" value="SnAC"/>
</dbReference>
<dbReference type="GO" id="GO:0003682">
    <property type="term" value="F:chromatin binding"/>
    <property type="evidence" value="ECO:0007669"/>
    <property type="project" value="TreeGrafter"/>
</dbReference>
<evidence type="ECO:0000256" key="3">
    <source>
        <dbReference type="ARBA" id="ARBA00022853"/>
    </source>
</evidence>
<dbReference type="EnsemblMetazoa" id="RPRC010275-RA">
    <property type="protein sequence ID" value="RPRC010275-PA"/>
    <property type="gene ID" value="RPRC010275"/>
</dbReference>
<dbReference type="eggNOG" id="KOG0386">
    <property type="taxonomic scope" value="Eukaryota"/>
</dbReference>
<dbReference type="AlphaFoldDB" id="T1I1V5"/>
<dbReference type="GO" id="GO:0006338">
    <property type="term" value="P:chromatin remodeling"/>
    <property type="evidence" value="ECO:0007669"/>
    <property type="project" value="InterPro"/>
</dbReference>
<evidence type="ECO:0000256" key="6">
    <source>
        <dbReference type="ARBA" id="ARBA00023163"/>
    </source>
</evidence>
<dbReference type="Pfam" id="PF00439">
    <property type="entry name" value="Bromodomain"/>
    <property type="match status" value="1"/>
</dbReference>
<name>T1I1V5_RHOPR</name>
<proteinExistence type="predicted"/>
<evidence type="ECO:0000256" key="7">
    <source>
        <dbReference type="ARBA" id="ARBA00023242"/>
    </source>
</evidence>
<dbReference type="PANTHER" id="PTHR16062">
    <property type="entry name" value="SWI/SNF-RELATED"/>
    <property type="match status" value="1"/>
</dbReference>
<keyword evidence="3" id="KW-0156">Chromatin regulator</keyword>
<evidence type="ECO:0000313" key="9">
    <source>
        <dbReference type="EnsemblMetazoa" id="RPRC010275-PA"/>
    </source>
</evidence>
<keyword evidence="6" id="KW-0804">Transcription</keyword>
<organism evidence="9 10">
    <name type="scientific">Rhodnius prolixus</name>
    <name type="common">Triatomid bug</name>
    <dbReference type="NCBI Taxonomy" id="13249"/>
    <lineage>
        <taxon>Eukaryota</taxon>
        <taxon>Metazoa</taxon>
        <taxon>Ecdysozoa</taxon>
        <taxon>Arthropoda</taxon>
        <taxon>Hexapoda</taxon>
        <taxon>Insecta</taxon>
        <taxon>Pterygota</taxon>
        <taxon>Neoptera</taxon>
        <taxon>Paraneoptera</taxon>
        <taxon>Hemiptera</taxon>
        <taxon>Heteroptera</taxon>
        <taxon>Panheteroptera</taxon>
        <taxon>Cimicomorpha</taxon>
        <taxon>Reduviidae</taxon>
        <taxon>Triatominae</taxon>
        <taxon>Rhodnius</taxon>
    </lineage>
</organism>
<dbReference type="GO" id="GO:0006368">
    <property type="term" value="P:transcription elongation by RNA polymerase II"/>
    <property type="evidence" value="ECO:0007669"/>
    <property type="project" value="TreeGrafter"/>
</dbReference>
<dbReference type="InterPro" id="IPR036427">
    <property type="entry name" value="Bromodomain-like_sf"/>
</dbReference>
<keyword evidence="2" id="KW-0677">Repeat</keyword>
<dbReference type="HOGENOM" id="CLU_1431392_0_0_1"/>
<evidence type="ECO:0000256" key="5">
    <source>
        <dbReference type="ARBA" id="ARBA00023117"/>
    </source>
</evidence>
<dbReference type="GO" id="GO:0016586">
    <property type="term" value="C:RSC-type complex"/>
    <property type="evidence" value="ECO:0007669"/>
    <property type="project" value="InterPro"/>
</dbReference>
<dbReference type="EMBL" id="ACPB03005165">
    <property type="status" value="NOT_ANNOTATED_CDS"/>
    <property type="molecule type" value="Genomic_DNA"/>
</dbReference>
<dbReference type="PROSITE" id="PS50014">
    <property type="entry name" value="BROMODOMAIN_2"/>
    <property type="match status" value="1"/>
</dbReference>
<feature type="region of interest" description="Disordered" evidence="8">
    <location>
        <begin position="90"/>
        <end position="133"/>
    </location>
</feature>
<dbReference type="VEuPathDB" id="VectorBase:RPRC010275"/>
<evidence type="ECO:0000256" key="2">
    <source>
        <dbReference type="ARBA" id="ARBA00022737"/>
    </source>
</evidence>
<keyword evidence="5" id="KW-0103">Bromodomain</keyword>
<sequence>MIARSESEFETFQRMDLERRREEAKLGPNRKSRLVEVAELPDWLVKDDDEVERWTYEETEVQMGRGNRQRKEVDYTDSLTEKEWLKTDDGIEEYEEEEEEEIKVRKRGKRRRKGDDDDDEPVSKRKRYSASETALRRQMKTVMNIVVKYTDSDSRVLSEPFMKLPSRYKYPDYYELIKKPIDIKKILNKV</sequence>
<dbReference type="InParanoid" id="T1I1V5"/>
<reference evidence="9" key="1">
    <citation type="submission" date="2015-05" db="UniProtKB">
        <authorList>
            <consortium name="EnsemblMetazoa"/>
        </authorList>
    </citation>
    <scope>IDENTIFICATION</scope>
</reference>
<comment type="subcellular location">
    <subcellularLocation>
        <location evidence="1">Nucleus</location>
    </subcellularLocation>
</comment>
<dbReference type="SUPFAM" id="SSF47370">
    <property type="entry name" value="Bromodomain"/>
    <property type="match status" value="1"/>
</dbReference>
<dbReference type="InterPro" id="IPR037382">
    <property type="entry name" value="Rsc/polybromo"/>
</dbReference>
<dbReference type="InterPro" id="IPR001487">
    <property type="entry name" value="Bromodomain"/>
</dbReference>
<dbReference type="SMART" id="SM01314">
    <property type="entry name" value="SnAC"/>
    <property type="match status" value="1"/>
</dbReference>
<keyword evidence="10" id="KW-1185">Reference proteome</keyword>
<dbReference type="GO" id="GO:0042393">
    <property type="term" value="F:histone binding"/>
    <property type="evidence" value="ECO:0007669"/>
    <property type="project" value="InterPro"/>
</dbReference>
<evidence type="ECO:0000256" key="4">
    <source>
        <dbReference type="ARBA" id="ARBA00023015"/>
    </source>
</evidence>
<evidence type="ECO:0000313" key="10">
    <source>
        <dbReference type="Proteomes" id="UP000015103"/>
    </source>
</evidence>
<evidence type="ECO:0000256" key="8">
    <source>
        <dbReference type="SAM" id="MobiDB-lite"/>
    </source>
</evidence>
<protein>
    <submittedName>
        <fullName evidence="9">Bromo domain-containing protein</fullName>
    </submittedName>
</protein>
<dbReference type="Gene3D" id="1.20.920.10">
    <property type="entry name" value="Bromodomain-like"/>
    <property type="match status" value="1"/>
</dbReference>
<feature type="compositionally biased region" description="Acidic residues" evidence="8">
    <location>
        <begin position="90"/>
        <end position="101"/>
    </location>
</feature>
<accession>T1I1V5</accession>
<dbReference type="Pfam" id="PF14619">
    <property type="entry name" value="SnAC"/>
    <property type="match status" value="1"/>
</dbReference>
<keyword evidence="7" id="KW-0539">Nucleus</keyword>
<keyword evidence="4" id="KW-0805">Transcription regulation</keyword>